<dbReference type="AlphaFoldDB" id="A0A645C9G9"/>
<protein>
    <recommendedName>
        <fullName evidence="1">DUF4830 domain-containing protein</fullName>
    </recommendedName>
</protein>
<organism evidence="2">
    <name type="scientific">bioreactor metagenome</name>
    <dbReference type="NCBI Taxonomy" id="1076179"/>
    <lineage>
        <taxon>unclassified sequences</taxon>
        <taxon>metagenomes</taxon>
        <taxon>ecological metagenomes</taxon>
    </lineage>
</organism>
<sequence length="159" mass="17223">MFIFTARLRPGRLLLGAAAVALVVGAVITISGLAASRSAQMASAPASPKGIKTNDDRVAYLKSYGWEVNPQAIAVEELLIPEEFNETYDQYLKLQSSQGFDLTEYTGKRVKRYAYEITNYPTGETGVQAGLLIYKNTVVGGEVLSSQLSGFIHGLNMPD</sequence>
<comment type="caution">
    <text evidence="2">The sequence shown here is derived from an EMBL/GenBank/DDBJ whole genome shotgun (WGS) entry which is preliminary data.</text>
</comment>
<feature type="domain" description="DUF4830" evidence="1">
    <location>
        <begin position="61"/>
        <end position="141"/>
    </location>
</feature>
<gene>
    <name evidence="2" type="ORF">SDC9_119530</name>
</gene>
<proteinExistence type="predicted"/>
<reference evidence="2" key="1">
    <citation type="submission" date="2019-08" db="EMBL/GenBank/DDBJ databases">
        <authorList>
            <person name="Kucharzyk K."/>
            <person name="Murdoch R.W."/>
            <person name="Higgins S."/>
            <person name="Loffler F."/>
        </authorList>
    </citation>
    <scope>NUCLEOTIDE SEQUENCE</scope>
</reference>
<evidence type="ECO:0000313" key="2">
    <source>
        <dbReference type="EMBL" id="MPM72554.1"/>
    </source>
</evidence>
<dbReference type="InterPro" id="IPR032257">
    <property type="entry name" value="DUF4830"/>
</dbReference>
<name>A0A645C9G9_9ZZZZ</name>
<accession>A0A645C9G9</accession>
<dbReference type="Pfam" id="PF16112">
    <property type="entry name" value="DUF4830"/>
    <property type="match status" value="1"/>
</dbReference>
<dbReference type="EMBL" id="VSSQ01024811">
    <property type="protein sequence ID" value="MPM72554.1"/>
    <property type="molecule type" value="Genomic_DNA"/>
</dbReference>
<evidence type="ECO:0000259" key="1">
    <source>
        <dbReference type="Pfam" id="PF16112"/>
    </source>
</evidence>